<proteinExistence type="predicted"/>
<reference evidence="2" key="1">
    <citation type="submission" date="2017-03" db="EMBL/GenBank/DDBJ databases">
        <authorList>
            <person name="Herbold C."/>
        </authorList>
    </citation>
    <scope>NUCLEOTIDE SEQUENCE [LARGE SCALE GENOMIC DNA]</scope>
</reference>
<name>A0A2H1FCI0_9ARCH</name>
<gene>
    <name evidence="1" type="ORF">NCS_10268</name>
</gene>
<dbReference type="Proteomes" id="UP000230607">
    <property type="component" value="Chromosome 1"/>
</dbReference>
<dbReference type="RefSeq" id="WP_157926604.1">
    <property type="nucleotide sequence ID" value="NZ_LT841358.1"/>
</dbReference>
<keyword evidence="2" id="KW-1185">Reference proteome</keyword>
<accession>A0A2H1FCI0</accession>
<organism evidence="1 2">
    <name type="scientific">Candidatus Nitrosotalea okcheonensis</name>
    <dbReference type="NCBI Taxonomy" id="1903276"/>
    <lineage>
        <taxon>Archaea</taxon>
        <taxon>Nitrososphaerota</taxon>
        <taxon>Nitrososphaeria</taxon>
        <taxon>Nitrosotaleales</taxon>
        <taxon>Nitrosotaleaceae</taxon>
        <taxon>Nitrosotalea</taxon>
    </lineage>
</organism>
<evidence type="ECO:0000313" key="2">
    <source>
        <dbReference type="Proteomes" id="UP000230607"/>
    </source>
</evidence>
<evidence type="ECO:0008006" key="3">
    <source>
        <dbReference type="Google" id="ProtNLM"/>
    </source>
</evidence>
<sequence length="93" mass="10635">MDSDEMLGDVVASIVEKILMNIGFDAHAKISNILEAHNLNFSDCYKNPDVLNFALKEVFDHDYISIVEKIRKEFGGIVDDDQRLVKFMQKLSE</sequence>
<protein>
    <recommendedName>
        <fullName evidence="3">Nitrosopumilus output domain-containing protein</fullName>
    </recommendedName>
</protein>
<evidence type="ECO:0000313" key="1">
    <source>
        <dbReference type="EMBL" id="SMH70461.1"/>
    </source>
</evidence>
<dbReference type="AlphaFoldDB" id="A0A2H1FCI0"/>
<dbReference type="EMBL" id="LT841358">
    <property type="protein sequence ID" value="SMH70461.1"/>
    <property type="molecule type" value="Genomic_DNA"/>
</dbReference>